<evidence type="ECO:0000256" key="1">
    <source>
        <dbReference type="ARBA" id="ARBA00006484"/>
    </source>
</evidence>
<dbReference type="Pfam" id="PF00106">
    <property type="entry name" value="adh_short"/>
    <property type="match status" value="1"/>
</dbReference>
<proteinExistence type="inferred from homology"/>
<dbReference type="SUPFAM" id="SSF51735">
    <property type="entry name" value="NAD(P)-binding Rossmann-fold domains"/>
    <property type="match status" value="1"/>
</dbReference>
<sequence length="290" mass="31669">MSMGKLSGKTAVVTGGASGVGFAICQRFGREGMNIVVADIEQAALDRAVGQLESEGVRAKGVVTDVTDEQSVRNLCEQAYDTFSQVDMLFNNAGVGVKEADRKIWELTANDWSWGYSVNVMGIANGVRAFVPKMLEVGKPCHIINTTSFNGACISFPTTPIYASSKAAVTSLTEVLYAQLAKVAPDIKVHLLFPGPHMVNTQILASQRNRQEKFKDDNKVEDYLTMEDLKKSALGANAEFKLTEPEEVAESCYEGVMAGQFWIRPYLEEHQAMISGRTESVLKNENPAVM</sequence>
<dbReference type="Proteomes" id="UP000596063">
    <property type="component" value="Chromosome"/>
</dbReference>
<organism evidence="4 5">
    <name type="scientific">Spongiibacter nanhainus</name>
    <dbReference type="NCBI Taxonomy" id="2794344"/>
    <lineage>
        <taxon>Bacteria</taxon>
        <taxon>Pseudomonadati</taxon>
        <taxon>Pseudomonadota</taxon>
        <taxon>Gammaproteobacteria</taxon>
        <taxon>Cellvibrionales</taxon>
        <taxon>Spongiibacteraceae</taxon>
        <taxon>Spongiibacter</taxon>
    </lineage>
</organism>
<keyword evidence="5" id="KW-1185">Reference proteome</keyword>
<dbReference type="PRINTS" id="PR00080">
    <property type="entry name" value="SDRFAMILY"/>
</dbReference>
<dbReference type="PANTHER" id="PTHR43008">
    <property type="entry name" value="BENZIL REDUCTASE"/>
    <property type="match status" value="1"/>
</dbReference>
<name>A0A7T4UQA9_9GAMM</name>
<accession>A0A7T4UQA9</accession>
<reference evidence="4 5" key="1">
    <citation type="submission" date="2020-12" db="EMBL/GenBank/DDBJ databases">
        <authorList>
            <person name="Shan Y."/>
        </authorList>
    </citation>
    <scope>NUCLEOTIDE SEQUENCE [LARGE SCALE GENOMIC DNA]</scope>
    <source>
        <strain evidence="5">csc3.9</strain>
    </source>
</reference>
<evidence type="ECO:0000256" key="3">
    <source>
        <dbReference type="RuleBase" id="RU000363"/>
    </source>
</evidence>
<comment type="similarity">
    <text evidence="1 3">Belongs to the short-chain dehydrogenases/reductases (SDR) family.</text>
</comment>
<dbReference type="EMBL" id="CP066167">
    <property type="protein sequence ID" value="QQD18573.1"/>
    <property type="molecule type" value="Genomic_DNA"/>
</dbReference>
<dbReference type="CDD" id="cd05233">
    <property type="entry name" value="SDR_c"/>
    <property type="match status" value="1"/>
</dbReference>
<dbReference type="AlphaFoldDB" id="A0A7T4UQA9"/>
<evidence type="ECO:0000313" key="5">
    <source>
        <dbReference type="Proteomes" id="UP000596063"/>
    </source>
</evidence>
<dbReference type="RefSeq" id="WP_198570064.1">
    <property type="nucleotide sequence ID" value="NZ_CP066167.1"/>
</dbReference>
<protein>
    <submittedName>
        <fullName evidence="4">SDR family NAD(P)-dependent oxidoreductase</fullName>
    </submittedName>
</protein>
<dbReference type="InterPro" id="IPR036291">
    <property type="entry name" value="NAD(P)-bd_dom_sf"/>
</dbReference>
<dbReference type="GO" id="GO:0050664">
    <property type="term" value="F:oxidoreductase activity, acting on NAD(P)H, oxygen as acceptor"/>
    <property type="evidence" value="ECO:0007669"/>
    <property type="project" value="TreeGrafter"/>
</dbReference>
<dbReference type="Gene3D" id="3.40.50.720">
    <property type="entry name" value="NAD(P)-binding Rossmann-like Domain"/>
    <property type="match status" value="1"/>
</dbReference>
<gene>
    <name evidence="4" type="ORF">I6N98_01465</name>
</gene>
<evidence type="ECO:0000313" key="4">
    <source>
        <dbReference type="EMBL" id="QQD18573.1"/>
    </source>
</evidence>
<keyword evidence="2" id="KW-0560">Oxidoreductase</keyword>
<dbReference type="PRINTS" id="PR00081">
    <property type="entry name" value="GDHRDH"/>
</dbReference>
<dbReference type="InterPro" id="IPR002347">
    <property type="entry name" value="SDR_fam"/>
</dbReference>
<dbReference type="KEGG" id="snan:I6N98_01465"/>
<evidence type="ECO:0000256" key="2">
    <source>
        <dbReference type="ARBA" id="ARBA00023002"/>
    </source>
</evidence>
<dbReference type="PANTHER" id="PTHR43008:SF7">
    <property type="entry name" value="SHORT CHAIN DEHYDROGENASE_REDUCTASE (AFU_ORTHOLOGUE AFUA_2G00830)"/>
    <property type="match status" value="1"/>
</dbReference>